<reference evidence="1 2" key="1">
    <citation type="submission" date="2015-12" db="EMBL/GenBank/DDBJ databases">
        <authorList>
            <person name="Kim M.K."/>
            <person name="Srinivasan S."/>
            <person name="Lee J.-J."/>
            <person name="Kim K."/>
        </authorList>
    </citation>
    <scope>NUCLEOTIDE SEQUENCE [LARGE SCALE GENOMIC DNA]</scope>
    <source>
        <strain evidence="1 2">BM2</strain>
    </source>
</reference>
<evidence type="ECO:0000313" key="1">
    <source>
        <dbReference type="EMBL" id="ALW89612.1"/>
    </source>
</evidence>
<keyword evidence="2" id="KW-1185">Reference proteome</keyword>
<sequence>MSIWPANKSGPPRLVTNLDVLKGIDDGFAWTLSPHGGCVKLVLRAMNQRLRLGPLDIVQLTINGTPWYYGTVPEPSHIEQPDVEEQVILGGREILKRALMDGKVYRNAGVYAIVRDILGRLCPPGVTYSAALIGDGTGTDTGPTLATFYSPTATLLDTLTGLAKSAGCIWDVDVLGRVFFRPANAAPLTVPYAGQRWQRLRVQGADACTQAVLRIASAPSLPGDGQLSPGYLPRTVTTTATHADHTLYGASQAVEPPEGVSVVRSQSLPPTVYTQLVGGTPPPVQTPENVSDGNPDSYAVVPIGYGWAVLLEQFAGRCVGFRMTYEVPQYNAASAWDLAVLVRRGSNIDAQVNLSTTNGRTTITAIVPPDASMDGATWPTTVGLETSVYANPPTPTISMWIYELTLLVVDDDAAQRVAESYLQPPYYQPTEVELRGLVPPRPQLTVTGSPDGDVTGETGAWEYQYTLDQYGVTLARLGSDGQDDEARAIRLAIRRGA</sequence>
<evidence type="ECO:0000313" key="2">
    <source>
        <dbReference type="Proteomes" id="UP000060071"/>
    </source>
</evidence>
<dbReference type="EMBL" id="CP013910">
    <property type="protein sequence ID" value="ALW89612.1"/>
    <property type="molecule type" value="Genomic_DNA"/>
</dbReference>
<dbReference type="Proteomes" id="UP000060071">
    <property type="component" value="Chromosome"/>
</dbReference>
<proteinExistence type="predicted"/>
<gene>
    <name evidence="1" type="ORF">AUC44_12485</name>
</gene>
<organism evidence="1 2">
    <name type="scientific">Deinococcus actinosclerus</name>
    <dbReference type="NCBI Taxonomy" id="1768108"/>
    <lineage>
        <taxon>Bacteria</taxon>
        <taxon>Thermotogati</taxon>
        <taxon>Deinococcota</taxon>
        <taxon>Deinococci</taxon>
        <taxon>Deinococcales</taxon>
        <taxon>Deinococcaceae</taxon>
        <taxon>Deinococcus</taxon>
    </lineage>
</organism>
<evidence type="ECO:0008006" key="3">
    <source>
        <dbReference type="Google" id="ProtNLM"/>
    </source>
</evidence>
<name>A0ABM5X798_9DEIO</name>
<accession>A0ABM5X798</accession>
<protein>
    <recommendedName>
        <fullName evidence="3">Tip attachment protein J domain-containing protein</fullName>
    </recommendedName>
</protein>